<evidence type="ECO:0000256" key="1">
    <source>
        <dbReference type="ARBA" id="ARBA00022593"/>
    </source>
</evidence>
<evidence type="ECO:0000256" key="4">
    <source>
        <dbReference type="ARBA" id="ARBA00046271"/>
    </source>
</evidence>
<keyword evidence="6" id="KW-1185">Reference proteome</keyword>
<proteinExistence type="predicted"/>
<comment type="caution">
    <text evidence="5">The sequence shown here is derived from an EMBL/GenBank/DDBJ whole genome shotgun (WGS) entry which is preliminary data.</text>
</comment>
<evidence type="ECO:0000313" key="6">
    <source>
        <dbReference type="Proteomes" id="UP001558652"/>
    </source>
</evidence>
<dbReference type="PANTHER" id="PTHR12652">
    <property type="entry name" value="PEROXISOMAL BIOGENESIS FACTOR 11"/>
    <property type="match status" value="1"/>
</dbReference>
<keyword evidence="2" id="KW-0472">Membrane</keyword>
<keyword evidence="1" id="KW-0962">Peroxisome biogenesis</keyword>
<keyword evidence="3" id="KW-0576">Peroxisome</keyword>
<evidence type="ECO:0000313" key="5">
    <source>
        <dbReference type="EMBL" id="KAL1110451.1"/>
    </source>
</evidence>
<protein>
    <recommendedName>
        <fullName evidence="7">Peroxisomal biogenesis factor 11</fullName>
    </recommendedName>
</protein>
<evidence type="ECO:0008006" key="7">
    <source>
        <dbReference type="Google" id="ProtNLM"/>
    </source>
</evidence>
<dbReference type="GO" id="GO:0005778">
    <property type="term" value="C:peroxisomal membrane"/>
    <property type="evidence" value="ECO:0007669"/>
    <property type="project" value="UniProtKB-SubCell"/>
</dbReference>
<dbReference type="EMBL" id="JBFDAA010000022">
    <property type="protein sequence ID" value="KAL1110451.1"/>
    <property type="molecule type" value="Genomic_DNA"/>
</dbReference>
<accession>A0ABD0XTF1</accession>
<evidence type="ECO:0000256" key="2">
    <source>
        <dbReference type="ARBA" id="ARBA00023136"/>
    </source>
</evidence>
<dbReference type="GO" id="GO:0007031">
    <property type="term" value="P:peroxisome organization"/>
    <property type="evidence" value="ECO:0007669"/>
    <property type="project" value="UniProtKB-KW"/>
</dbReference>
<sequence>MSLSSIDKLKSLEYTFSTFRKLLRLGRFVDTMYGALKTIDYPDYVVSITCTMSKIAYAMFLLCDHILWIGRVGVMDVNIEKWSVTANKYWLYTVIINLVRDYYELNKLMSMCRADGTPLLTSVKKTIRLLGQNRDVLVDTIKNLCDVFIPLASLSYVKVSPGTVGLLGIISSVAGIVSLMDPLARLSPS</sequence>
<gene>
    <name evidence="5" type="ORF">AAG570_007982</name>
</gene>
<dbReference type="Pfam" id="PF05648">
    <property type="entry name" value="PEX11"/>
    <property type="match status" value="1"/>
</dbReference>
<dbReference type="PANTHER" id="PTHR12652:SF50">
    <property type="entry name" value="PEROXIN 11"/>
    <property type="match status" value="1"/>
</dbReference>
<evidence type="ECO:0000256" key="3">
    <source>
        <dbReference type="ARBA" id="ARBA00023140"/>
    </source>
</evidence>
<organism evidence="5 6">
    <name type="scientific">Ranatra chinensis</name>
    <dbReference type="NCBI Taxonomy" id="642074"/>
    <lineage>
        <taxon>Eukaryota</taxon>
        <taxon>Metazoa</taxon>
        <taxon>Ecdysozoa</taxon>
        <taxon>Arthropoda</taxon>
        <taxon>Hexapoda</taxon>
        <taxon>Insecta</taxon>
        <taxon>Pterygota</taxon>
        <taxon>Neoptera</taxon>
        <taxon>Paraneoptera</taxon>
        <taxon>Hemiptera</taxon>
        <taxon>Heteroptera</taxon>
        <taxon>Panheteroptera</taxon>
        <taxon>Nepomorpha</taxon>
        <taxon>Nepidae</taxon>
        <taxon>Ranatrinae</taxon>
        <taxon>Ranatra</taxon>
    </lineage>
</organism>
<reference evidence="5 6" key="1">
    <citation type="submission" date="2024-07" db="EMBL/GenBank/DDBJ databases">
        <title>Chromosome-level genome assembly of the water stick insect Ranatra chinensis (Heteroptera: Nepidae).</title>
        <authorList>
            <person name="Liu X."/>
        </authorList>
    </citation>
    <scope>NUCLEOTIDE SEQUENCE [LARGE SCALE GENOMIC DNA]</scope>
    <source>
        <strain evidence="5">Cailab_2021Rc</strain>
        <tissue evidence="5">Muscle</tissue>
    </source>
</reference>
<comment type="subcellular location">
    <subcellularLocation>
        <location evidence="4">Peroxisome membrane</location>
    </subcellularLocation>
</comment>
<dbReference type="AlphaFoldDB" id="A0ABD0XTF1"/>
<dbReference type="InterPro" id="IPR008733">
    <property type="entry name" value="PEX11"/>
</dbReference>
<dbReference type="Proteomes" id="UP001558652">
    <property type="component" value="Unassembled WGS sequence"/>
</dbReference>
<name>A0ABD0XTF1_9HEMI</name>